<protein>
    <submittedName>
        <fullName evidence="2">Membrane-binding protein</fullName>
    </submittedName>
</protein>
<evidence type="ECO:0000313" key="2">
    <source>
        <dbReference type="EMBL" id="TBX71340.1"/>
    </source>
</evidence>
<feature type="signal peptide" evidence="1">
    <location>
        <begin position="1"/>
        <end position="18"/>
    </location>
</feature>
<proteinExistence type="predicted"/>
<sequence length="115" mass="13086">MKKLLILGALIFSGFTFAQAVKPVLEQEGNLVKATYYYNNGQIQQQGYFKDGKLEGKWVAYDQQGNKASMGEYTNGQKTGKWFFWNDKALSEVDYSNSRIASVKAWKQDALVNRN</sequence>
<evidence type="ECO:0000313" key="3">
    <source>
        <dbReference type="Proteomes" id="UP000293300"/>
    </source>
</evidence>
<accession>A0A4Q9Z5A5</accession>
<name>A0A4Q9Z5A5_9FLAO</name>
<dbReference type="SUPFAM" id="SSF82185">
    <property type="entry name" value="Histone H3 K4-specific methyltransferase SET7/9 N-terminal domain"/>
    <property type="match status" value="1"/>
</dbReference>
<keyword evidence="3" id="KW-1185">Reference proteome</keyword>
<comment type="caution">
    <text evidence="2">The sequence shown here is derived from an EMBL/GenBank/DDBJ whole genome shotgun (WGS) entry which is preliminary data.</text>
</comment>
<organism evidence="2 3">
    <name type="scientific">Flavobacterium silvisoli</name>
    <dbReference type="NCBI Taxonomy" id="2529433"/>
    <lineage>
        <taxon>Bacteria</taxon>
        <taxon>Pseudomonadati</taxon>
        <taxon>Bacteroidota</taxon>
        <taxon>Flavobacteriia</taxon>
        <taxon>Flavobacteriales</taxon>
        <taxon>Flavobacteriaceae</taxon>
        <taxon>Flavobacterium</taxon>
    </lineage>
</organism>
<keyword evidence="1" id="KW-0732">Signal</keyword>
<dbReference type="Proteomes" id="UP000293300">
    <property type="component" value="Unassembled WGS sequence"/>
</dbReference>
<gene>
    <name evidence="2" type="ORF">EZL74_02200</name>
</gene>
<dbReference type="AlphaFoldDB" id="A0A4Q9Z5A5"/>
<dbReference type="OrthoDB" id="1467310at2"/>
<dbReference type="RefSeq" id="WP_131474950.1">
    <property type="nucleotide sequence ID" value="NZ_SJPE01000001.1"/>
</dbReference>
<feature type="chain" id="PRO_5020555525" evidence="1">
    <location>
        <begin position="19"/>
        <end position="115"/>
    </location>
</feature>
<dbReference type="EMBL" id="SJPE01000001">
    <property type="protein sequence ID" value="TBX71340.1"/>
    <property type="molecule type" value="Genomic_DNA"/>
</dbReference>
<reference evidence="2 3" key="1">
    <citation type="submission" date="2019-02" db="EMBL/GenBank/DDBJ databases">
        <title>Flavobacterium sp. RD-2-33 isolated from forest soil.</title>
        <authorList>
            <person name="Chaudhary D.K."/>
        </authorList>
    </citation>
    <scope>NUCLEOTIDE SEQUENCE [LARGE SCALE GENOMIC DNA]</scope>
    <source>
        <strain evidence="2 3">RD-2-33</strain>
    </source>
</reference>
<dbReference type="Gene3D" id="2.20.110.10">
    <property type="entry name" value="Histone H3 K4-specific methyltransferase SET7/9 N-terminal domain"/>
    <property type="match status" value="1"/>
</dbReference>
<evidence type="ECO:0000256" key="1">
    <source>
        <dbReference type="SAM" id="SignalP"/>
    </source>
</evidence>